<gene>
    <name evidence="15" type="ORF">D910_00705</name>
    <name evidence="16" type="ORF">D910_01285</name>
    <name evidence="17" type="ORF">D910_01290</name>
</gene>
<evidence type="ECO:0000256" key="3">
    <source>
        <dbReference type="ARBA" id="ARBA00013278"/>
    </source>
</evidence>
<keyword evidence="9" id="KW-0442">Lipid degradation</keyword>
<dbReference type="PANTHER" id="PTHR12253">
    <property type="entry name" value="RH14732P"/>
    <property type="match status" value="1"/>
</dbReference>
<dbReference type="GO" id="GO:0005576">
    <property type="term" value="C:extracellular region"/>
    <property type="evidence" value="ECO:0007669"/>
    <property type="project" value="UniProtKB-SubCell"/>
</dbReference>
<protein>
    <recommendedName>
        <fullName evidence="4">Phospholipase A2</fullName>
        <ecNumber evidence="3">3.1.1.4</ecNumber>
    </recommendedName>
    <alternativeName>
        <fullName evidence="12">Phosphatidylcholine 2-acylhydrolase</fullName>
    </alternativeName>
</protein>
<dbReference type="FunFam" id="1.20.90.10:FF:000002">
    <property type="entry name" value="Phospholipase A2 group III"/>
    <property type="match status" value="1"/>
</dbReference>
<evidence type="ECO:0000256" key="1">
    <source>
        <dbReference type="ARBA" id="ARBA00001913"/>
    </source>
</evidence>
<dbReference type="Proteomes" id="UP000030742">
    <property type="component" value="Unassembled WGS sequence"/>
</dbReference>
<dbReference type="EC" id="3.1.1.4" evidence="3"/>
<evidence type="ECO:0000256" key="6">
    <source>
        <dbReference type="ARBA" id="ARBA00022723"/>
    </source>
</evidence>
<evidence type="ECO:0000256" key="5">
    <source>
        <dbReference type="ARBA" id="ARBA00022525"/>
    </source>
</evidence>
<dbReference type="GO" id="GO:0046872">
    <property type="term" value="F:metal ion binding"/>
    <property type="evidence" value="ECO:0007669"/>
    <property type="project" value="UniProtKB-KW"/>
</dbReference>
<dbReference type="EMBL" id="KI210159">
    <property type="protein sequence ID" value="ERL96180.1"/>
    <property type="molecule type" value="Genomic_DNA"/>
</dbReference>
<evidence type="ECO:0000313" key="18">
    <source>
        <dbReference type="Proteomes" id="UP000030742"/>
    </source>
</evidence>
<evidence type="ECO:0000256" key="13">
    <source>
        <dbReference type="SAM" id="SignalP"/>
    </source>
</evidence>
<evidence type="ECO:0000256" key="4">
    <source>
        <dbReference type="ARBA" id="ARBA00021721"/>
    </source>
</evidence>
<evidence type="ECO:0000313" key="15">
    <source>
        <dbReference type="EMBL" id="ERL95965.1"/>
    </source>
</evidence>
<keyword evidence="8" id="KW-0106">Calcium</keyword>
<comment type="cofactor">
    <cofactor evidence="1">
        <name>Ca(2+)</name>
        <dbReference type="ChEBI" id="CHEBI:29108"/>
    </cofactor>
</comment>
<dbReference type="Gene3D" id="1.20.90.10">
    <property type="entry name" value="Phospholipase A2 domain"/>
    <property type="match status" value="1"/>
</dbReference>
<dbReference type="GO" id="GO:0016042">
    <property type="term" value="P:lipid catabolic process"/>
    <property type="evidence" value="ECO:0007669"/>
    <property type="project" value="UniProtKB-KW"/>
</dbReference>
<dbReference type="OrthoDB" id="8187220at2759"/>
<keyword evidence="6" id="KW-0479">Metal-binding</keyword>
<evidence type="ECO:0000256" key="7">
    <source>
        <dbReference type="ARBA" id="ARBA00022801"/>
    </source>
</evidence>
<evidence type="ECO:0000256" key="9">
    <source>
        <dbReference type="ARBA" id="ARBA00022963"/>
    </source>
</evidence>
<dbReference type="SUPFAM" id="SSF48619">
    <property type="entry name" value="Phospholipase A2, PLA2"/>
    <property type="match status" value="1"/>
</dbReference>
<keyword evidence="13" id="KW-0732">Signal</keyword>
<feature type="chain" id="PRO_5010981395" description="Phospholipase A2" evidence="13">
    <location>
        <begin position="19"/>
        <end position="186"/>
    </location>
</feature>
<dbReference type="Pfam" id="PF05826">
    <property type="entry name" value="Phospholip_A2_2"/>
    <property type="match status" value="1"/>
</dbReference>
<dbReference type="EMBL" id="KI209013">
    <property type="protein sequence ID" value="ERL95965.1"/>
    <property type="molecule type" value="Genomic_DNA"/>
</dbReference>
<accession>U4V016</accession>
<evidence type="ECO:0000256" key="11">
    <source>
        <dbReference type="ARBA" id="ARBA00023157"/>
    </source>
</evidence>
<name>U4V016_DENPD</name>
<evidence type="ECO:0000256" key="8">
    <source>
        <dbReference type="ARBA" id="ARBA00022837"/>
    </source>
</evidence>
<proteinExistence type="predicted"/>
<keyword evidence="10" id="KW-0443">Lipid metabolism</keyword>
<dbReference type="GO" id="GO:0050482">
    <property type="term" value="P:arachidonate secretion"/>
    <property type="evidence" value="ECO:0007669"/>
    <property type="project" value="InterPro"/>
</dbReference>
<dbReference type="GO" id="GO:0006644">
    <property type="term" value="P:phospholipid metabolic process"/>
    <property type="evidence" value="ECO:0007669"/>
    <property type="project" value="InterPro"/>
</dbReference>
<dbReference type="InterPro" id="IPR016090">
    <property type="entry name" value="PLA2-like_dom"/>
</dbReference>
<dbReference type="AlphaFoldDB" id="U4V016"/>
<dbReference type="CDD" id="cd04704">
    <property type="entry name" value="PLA2_bee_venom_like"/>
    <property type="match status" value="1"/>
</dbReference>
<sequence length="186" mass="21467">MGPIIIVDLLMLVACCQGVKIIWDNDIEVDLNEIDDDSGRSGERRVPNWFFIFPGTKWCGAGNIAENDADLGTERDTDKCCRTHDMCPDIIEGHATKYGLENPSFYTRLICDCDEDFYRCLKSVNTKTSTQVGHIYFTGLGTQCYKQEYPIAGCNKYTTFPRRKCLEYIYNKGMPKKYQWFDIRNF</sequence>
<feature type="domain" description="Phospholipase A2-like central" evidence="14">
    <location>
        <begin position="52"/>
        <end position="147"/>
    </location>
</feature>
<feature type="signal peptide" evidence="13">
    <location>
        <begin position="1"/>
        <end position="18"/>
    </location>
</feature>
<dbReference type="STRING" id="77166.U4V016"/>
<evidence type="ECO:0000256" key="12">
    <source>
        <dbReference type="ARBA" id="ARBA00029903"/>
    </source>
</evidence>
<evidence type="ECO:0000313" key="17">
    <source>
        <dbReference type="EMBL" id="ERL96180.1"/>
    </source>
</evidence>
<evidence type="ECO:0000313" key="16">
    <source>
        <dbReference type="EMBL" id="ERL96175.1"/>
    </source>
</evidence>
<evidence type="ECO:0000256" key="2">
    <source>
        <dbReference type="ARBA" id="ARBA00004613"/>
    </source>
</evidence>
<evidence type="ECO:0000259" key="14">
    <source>
        <dbReference type="Pfam" id="PF05826"/>
    </source>
</evidence>
<keyword evidence="7" id="KW-0378">Hydrolase</keyword>
<evidence type="ECO:0000256" key="10">
    <source>
        <dbReference type="ARBA" id="ARBA00023098"/>
    </source>
</evidence>
<reference evidence="15 18" key="1">
    <citation type="journal article" date="2013" name="Genome Biol.">
        <title>Draft genome of the mountain pine beetle, Dendroctonus ponderosae Hopkins, a major forest pest.</title>
        <authorList>
            <person name="Keeling C.I."/>
            <person name="Yuen M.M."/>
            <person name="Liao N.Y."/>
            <person name="Docking T.R."/>
            <person name="Chan S.K."/>
            <person name="Taylor G.A."/>
            <person name="Palmquist D.L."/>
            <person name="Jackman S.D."/>
            <person name="Nguyen A."/>
            <person name="Li M."/>
            <person name="Henderson H."/>
            <person name="Janes J.K."/>
            <person name="Zhao Y."/>
            <person name="Pandoh P."/>
            <person name="Moore R."/>
            <person name="Sperling F.A."/>
            <person name="Huber D.P."/>
            <person name="Birol I."/>
            <person name="Jones S.J."/>
            <person name="Bohlmann J."/>
        </authorList>
    </citation>
    <scope>NUCLEOTIDE SEQUENCE</scope>
</reference>
<keyword evidence="5" id="KW-0964">Secreted</keyword>
<organism evidence="15 18">
    <name type="scientific">Dendroctonus ponderosae</name>
    <name type="common">Mountain pine beetle</name>
    <dbReference type="NCBI Taxonomy" id="77166"/>
    <lineage>
        <taxon>Eukaryota</taxon>
        <taxon>Metazoa</taxon>
        <taxon>Ecdysozoa</taxon>
        <taxon>Arthropoda</taxon>
        <taxon>Hexapoda</taxon>
        <taxon>Insecta</taxon>
        <taxon>Pterygota</taxon>
        <taxon>Neoptera</taxon>
        <taxon>Endopterygota</taxon>
        <taxon>Coleoptera</taxon>
        <taxon>Polyphaga</taxon>
        <taxon>Cucujiformia</taxon>
        <taxon>Curculionidae</taxon>
        <taxon>Scolytinae</taxon>
        <taxon>Dendroctonus</taxon>
    </lineage>
</organism>
<dbReference type="GO" id="GO:0004623">
    <property type="term" value="F:phospholipase A2 activity"/>
    <property type="evidence" value="ECO:0007669"/>
    <property type="project" value="UniProtKB-EC"/>
</dbReference>
<comment type="subcellular location">
    <subcellularLocation>
        <location evidence="2">Secreted</location>
    </subcellularLocation>
</comment>
<keyword evidence="11" id="KW-1015">Disulfide bond</keyword>
<dbReference type="PROSITE" id="PS00118">
    <property type="entry name" value="PA2_HIS"/>
    <property type="match status" value="1"/>
</dbReference>
<dbReference type="InterPro" id="IPR036444">
    <property type="entry name" value="PLipase_A2_dom_sf"/>
</dbReference>
<dbReference type="EMBL" id="KI210158">
    <property type="protein sequence ID" value="ERL96175.1"/>
    <property type="molecule type" value="Genomic_DNA"/>
</dbReference>
<dbReference type="InterPro" id="IPR033113">
    <property type="entry name" value="PLA2_histidine"/>
</dbReference>